<dbReference type="PANTHER" id="PTHR11559">
    <property type="entry name" value="CARBOXYLESTERASE"/>
    <property type="match status" value="1"/>
</dbReference>
<evidence type="ECO:0000259" key="1">
    <source>
        <dbReference type="Pfam" id="PF00135"/>
    </source>
</evidence>
<reference evidence="2" key="1">
    <citation type="submission" date="2021-01" db="EMBL/GenBank/DDBJ databases">
        <title>YIM 132084 draft genome.</title>
        <authorList>
            <person name="An D."/>
        </authorList>
    </citation>
    <scope>NUCLEOTIDE SEQUENCE</scope>
    <source>
        <strain evidence="2">YIM 132084</strain>
    </source>
</reference>
<dbReference type="Gene3D" id="3.40.50.1820">
    <property type="entry name" value="alpha/beta hydrolase"/>
    <property type="match status" value="1"/>
</dbReference>
<dbReference type="Proteomes" id="UP000663792">
    <property type="component" value="Unassembled WGS sequence"/>
</dbReference>
<comment type="caution">
    <text evidence="2">The sequence shown here is derived from an EMBL/GenBank/DDBJ whole genome shotgun (WGS) entry which is preliminary data.</text>
</comment>
<keyword evidence="3" id="KW-1185">Reference proteome</keyword>
<feature type="domain" description="Carboxylesterase type B" evidence="1">
    <location>
        <begin position="1"/>
        <end position="54"/>
    </location>
</feature>
<dbReference type="InterPro" id="IPR002018">
    <property type="entry name" value="CarbesteraseB"/>
</dbReference>
<dbReference type="SUPFAM" id="SSF53474">
    <property type="entry name" value="alpha/beta-Hydrolases"/>
    <property type="match status" value="1"/>
</dbReference>
<dbReference type="Pfam" id="PF00135">
    <property type="entry name" value="COesterase"/>
    <property type="match status" value="1"/>
</dbReference>
<dbReference type="EMBL" id="JAERWK010000010">
    <property type="protein sequence ID" value="MBM9467225.1"/>
    <property type="molecule type" value="Genomic_DNA"/>
</dbReference>
<dbReference type="InterPro" id="IPR029058">
    <property type="entry name" value="AB_hydrolase_fold"/>
</dbReference>
<accession>A0A938YG67</accession>
<dbReference type="AlphaFoldDB" id="A0A938YG67"/>
<protein>
    <submittedName>
        <fullName evidence="2">Carboxylesterase family protein</fullName>
    </submittedName>
</protein>
<evidence type="ECO:0000313" key="3">
    <source>
        <dbReference type="Proteomes" id="UP000663792"/>
    </source>
</evidence>
<evidence type="ECO:0000313" key="2">
    <source>
        <dbReference type="EMBL" id="MBM9467225.1"/>
    </source>
</evidence>
<name>A0A938YG67_9ACTN</name>
<organism evidence="2 3">
    <name type="scientific">Nakamurella leprariae</name>
    <dbReference type="NCBI Taxonomy" id="2803911"/>
    <lineage>
        <taxon>Bacteria</taxon>
        <taxon>Bacillati</taxon>
        <taxon>Actinomycetota</taxon>
        <taxon>Actinomycetes</taxon>
        <taxon>Nakamurellales</taxon>
        <taxon>Nakamurellaceae</taxon>
        <taxon>Nakamurella</taxon>
    </lineage>
</organism>
<proteinExistence type="predicted"/>
<gene>
    <name evidence="2" type="ORF">JL106_08030</name>
</gene>
<dbReference type="InterPro" id="IPR050309">
    <property type="entry name" value="Type-B_Carboxylest/Lipase"/>
</dbReference>
<sequence>MQWVQDEIAALGGDPGAVTIAGESGGSDSVCAQLASPSTSGLFARAVLQSATCSDAS</sequence>